<proteinExistence type="predicted"/>
<organism evidence="1">
    <name type="scientific">marine sediment metagenome</name>
    <dbReference type="NCBI Taxonomy" id="412755"/>
    <lineage>
        <taxon>unclassified sequences</taxon>
        <taxon>metagenomes</taxon>
        <taxon>ecological metagenomes</taxon>
    </lineage>
</organism>
<comment type="caution">
    <text evidence="1">The sequence shown here is derived from an EMBL/GenBank/DDBJ whole genome shotgun (WGS) entry which is preliminary data.</text>
</comment>
<dbReference type="AlphaFoldDB" id="A0A0F9KSQ2"/>
<protein>
    <submittedName>
        <fullName evidence="1">Uncharacterized protein</fullName>
    </submittedName>
</protein>
<dbReference type="EMBL" id="LAZR01007436">
    <property type="protein sequence ID" value="KKM85284.1"/>
    <property type="molecule type" value="Genomic_DNA"/>
</dbReference>
<accession>A0A0F9KSQ2</accession>
<evidence type="ECO:0000313" key="1">
    <source>
        <dbReference type="EMBL" id="KKM85284.1"/>
    </source>
</evidence>
<reference evidence="1" key="1">
    <citation type="journal article" date="2015" name="Nature">
        <title>Complex archaea that bridge the gap between prokaryotes and eukaryotes.</title>
        <authorList>
            <person name="Spang A."/>
            <person name="Saw J.H."/>
            <person name="Jorgensen S.L."/>
            <person name="Zaremba-Niedzwiedzka K."/>
            <person name="Martijn J."/>
            <person name="Lind A.E."/>
            <person name="van Eijk R."/>
            <person name="Schleper C."/>
            <person name="Guy L."/>
            <person name="Ettema T.J."/>
        </authorList>
    </citation>
    <scope>NUCLEOTIDE SEQUENCE</scope>
</reference>
<gene>
    <name evidence="1" type="ORF">LCGC14_1290550</name>
</gene>
<sequence>MPRGVQGATRKVRGSPILNELTVGEYNYHLHEAFEKEYFNGKDGFVFSKSALIDGLENLEHESINIECFLEDTHMGRIERADISFALRRCQVIANILIKCLDGVHLKMNEG</sequence>
<name>A0A0F9KSQ2_9ZZZZ</name>